<feature type="binding site" evidence="12">
    <location>
        <position position="116"/>
    </location>
    <ligand>
        <name>Fe cation</name>
        <dbReference type="ChEBI" id="CHEBI:24875"/>
    </ligand>
</feature>
<evidence type="ECO:0000313" key="14">
    <source>
        <dbReference type="Proteomes" id="UP000285376"/>
    </source>
</evidence>
<evidence type="ECO:0000256" key="1">
    <source>
        <dbReference type="ARBA" id="ARBA00004496"/>
    </source>
</evidence>
<dbReference type="AlphaFoldDB" id="A0A417Z8V9"/>
<dbReference type="GO" id="GO:0008270">
    <property type="term" value="F:zinc ion binding"/>
    <property type="evidence" value="ECO:0007669"/>
    <property type="project" value="TreeGrafter"/>
</dbReference>
<sequence length="136" mass="14837">MSTRKPTRQQAAVSAKLDELDDFTSAQELHAQLRASGETVGLATVYRTLQNLAGDGTVDVLRTDDGEAIYRSCATSKHHHHLVCRNCGHTVEVEGPTVEQWADSVAAHHGFTEATHQIEIFGLCAQCSTRKTHVSL</sequence>
<comment type="caution">
    <text evidence="13">The sequence shown here is derived from an EMBL/GenBank/DDBJ whole genome shotgun (WGS) entry which is preliminary data.</text>
</comment>
<evidence type="ECO:0000256" key="2">
    <source>
        <dbReference type="ARBA" id="ARBA00007957"/>
    </source>
</evidence>
<evidence type="ECO:0000256" key="11">
    <source>
        <dbReference type="PIRSR" id="PIRSR602481-1"/>
    </source>
</evidence>
<dbReference type="PANTHER" id="PTHR33202">
    <property type="entry name" value="ZINC UPTAKE REGULATION PROTEIN"/>
    <property type="match status" value="1"/>
</dbReference>
<evidence type="ECO:0000256" key="4">
    <source>
        <dbReference type="ARBA" id="ARBA00022490"/>
    </source>
</evidence>
<dbReference type="PANTHER" id="PTHR33202:SF2">
    <property type="entry name" value="FERRIC UPTAKE REGULATION PROTEIN"/>
    <property type="match status" value="1"/>
</dbReference>
<comment type="subcellular location">
    <subcellularLocation>
        <location evidence="1">Cytoplasm</location>
    </subcellularLocation>
</comment>
<feature type="binding site" evidence="11">
    <location>
        <position position="127"/>
    </location>
    <ligand>
        <name>Zn(2+)</name>
        <dbReference type="ChEBI" id="CHEBI:29105"/>
    </ligand>
</feature>
<dbReference type="Gene3D" id="3.30.1490.190">
    <property type="match status" value="1"/>
</dbReference>
<evidence type="ECO:0000313" key="13">
    <source>
        <dbReference type="EMBL" id="RHW47072.1"/>
    </source>
</evidence>
<dbReference type="InterPro" id="IPR002481">
    <property type="entry name" value="FUR"/>
</dbReference>
<dbReference type="Pfam" id="PF01475">
    <property type="entry name" value="FUR"/>
    <property type="match status" value="1"/>
</dbReference>
<dbReference type="Gene3D" id="1.10.10.10">
    <property type="entry name" value="Winged helix-like DNA-binding domain superfamily/Winged helix DNA-binding domain"/>
    <property type="match status" value="1"/>
</dbReference>
<comment type="similarity">
    <text evidence="2">Belongs to the Fur family.</text>
</comment>
<dbReference type="SUPFAM" id="SSF46785">
    <property type="entry name" value="Winged helix' DNA-binding domain"/>
    <property type="match status" value="1"/>
</dbReference>
<dbReference type="FunFam" id="1.10.10.10:FF:000459">
    <property type="entry name" value="Ferric uptake regulation protein"/>
    <property type="match status" value="1"/>
</dbReference>
<keyword evidence="12" id="KW-0408">Iron</keyword>
<organism evidence="13 14">
    <name type="scientific">Dermacoccus abyssi</name>
    <dbReference type="NCBI Taxonomy" id="322596"/>
    <lineage>
        <taxon>Bacteria</taxon>
        <taxon>Bacillati</taxon>
        <taxon>Actinomycetota</taxon>
        <taxon>Actinomycetes</taxon>
        <taxon>Micrococcales</taxon>
        <taxon>Dermacoccaceae</taxon>
        <taxon>Dermacoccus</taxon>
    </lineage>
</organism>
<comment type="cofactor">
    <cofactor evidence="12">
        <name>Mn(2+)</name>
        <dbReference type="ChEBI" id="CHEBI:29035"/>
    </cofactor>
    <cofactor evidence="12">
        <name>Fe(2+)</name>
        <dbReference type="ChEBI" id="CHEBI:29033"/>
    </cofactor>
    <text evidence="12">Binds 1 Mn(2+) or Fe(2+) ion per subunit.</text>
</comment>
<evidence type="ECO:0000256" key="12">
    <source>
        <dbReference type="PIRSR" id="PIRSR602481-2"/>
    </source>
</evidence>
<feature type="binding site" evidence="11">
    <location>
        <position position="84"/>
    </location>
    <ligand>
        <name>Zn(2+)</name>
        <dbReference type="ChEBI" id="CHEBI:29105"/>
    </ligand>
</feature>
<reference evidence="13 14" key="1">
    <citation type="submission" date="2018-08" db="EMBL/GenBank/DDBJ databases">
        <title>Whole genome sequence analysis of Dermacoccus abyssi bacteria isolated from Deep Mariana trench Micromonospora spp reveals genes involved in the environmental adaptation and production of secondary metabolites.</title>
        <authorList>
            <person name="Abdel-Mageed W.M."/>
            <person name="Lehri B."/>
            <person name="Nouioui I."/>
            <person name="Goodfellow I."/>
            <person name="Jaspars M."/>
            <person name="Karlyshev A."/>
        </authorList>
    </citation>
    <scope>NUCLEOTIDE SEQUENCE [LARGE SCALE GENOMIC DNA]</scope>
    <source>
        <strain evidence="13 14">MT1.1</strain>
    </source>
</reference>
<accession>A0A417Z8V9</accession>
<keyword evidence="5" id="KW-0678">Repressor</keyword>
<keyword evidence="6 11" id="KW-0479">Metal-binding</keyword>
<evidence type="ECO:0000256" key="9">
    <source>
        <dbReference type="ARBA" id="ARBA00023125"/>
    </source>
</evidence>
<comment type="cofactor">
    <cofactor evidence="11">
        <name>Zn(2+)</name>
        <dbReference type="ChEBI" id="CHEBI:29105"/>
    </cofactor>
    <text evidence="11">Binds 1 zinc ion per subunit.</text>
</comment>
<keyword evidence="10" id="KW-0804">Transcription</keyword>
<evidence type="ECO:0000256" key="3">
    <source>
        <dbReference type="ARBA" id="ARBA00011738"/>
    </source>
</evidence>
<keyword evidence="9" id="KW-0238">DNA-binding</keyword>
<dbReference type="EMBL" id="QWLM01000003">
    <property type="protein sequence ID" value="RHW47072.1"/>
    <property type="molecule type" value="Genomic_DNA"/>
</dbReference>
<gene>
    <name evidence="13" type="ORF">D1832_03500</name>
</gene>
<dbReference type="InterPro" id="IPR036390">
    <property type="entry name" value="WH_DNA-bd_sf"/>
</dbReference>
<dbReference type="GO" id="GO:0000976">
    <property type="term" value="F:transcription cis-regulatory region binding"/>
    <property type="evidence" value="ECO:0007669"/>
    <property type="project" value="TreeGrafter"/>
</dbReference>
<evidence type="ECO:0000256" key="8">
    <source>
        <dbReference type="ARBA" id="ARBA00023015"/>
    </source>
</evidence>
<dbReference type="InterPro" id="IPR043135">
    <property type="entry name" value="Fur_C"/>
</dbReference>
<evidence type="ECO:0000256" key="7">
    <source>
        <dbReference type="ARBA" id="ARBA00022833"/>
    </source>
</evidence>
<feature type="binding site" evidence="11">
    <location>
        <position position="124"/>
    </location>
    <ligand>
        <name>Zn(2+)</name>
        <dbReference type="ChEBI" id="CHEBI:29105"/>
    </ligand>
</feature>
<dbReference type="GO" id="GO:0003700">
    <property type="term" value="F:DNA-binding transcription factor activity"/>
    <property type="evidence" value="ECO:0007669"/>
    <property type="project" value="InterPro"/>
</dbReference>
<feature type="binding site" evidence="12">
    <location>
        <position position="99"/>
    </location>
    <ligand>
        <name>Fe cation</name>
        <dbReference type="ChEBI" id="CHEBI:24875"/>
    </ligand>
</feature>
<dbReference type="GO" id="GO:0045892">
    <property type="term" value="P:negative regulation of DNA-templated transcription"/>
    <property type="evidence" value="ECO:0007669"/>
    <property type="project" value="TreeGrafter"/>
</dbReference>
<feature type="binding site" evidence="12">
    <location>
        <position position="78"/>
    </location>
    <ligand>
        <name>Fe cation</name>
        <dbReference type="ChEBI" id="CHEBI:24875"/>
    </ligand>
</feature>
<dbReference type="RefSeq" id="WP_118912642.1">
    <property type="nucleotide sequence ID" value="NZ_CBCRVH010000006.1"/>
</dbReference>
<dbReference type="Proteomes" id="UP000285376">
    <property type="component" value="Unassembled WGS sequence"/>
</dbReference>
<dbReference type="CDD" id="cd07153">
    <property type="entry name" value="Fur_like"/>
    <property type="match status" value="1"/>
</dbReference>
<dbReference type="InterPro" id="IPR036388">
    <property type="entry name" value="WH-like_DNA-bd_sf"/>
</dbReference>
<dbReference type="GO" id="GO:0005829">
    <property type="term" value="C:cytosol"/>
    <property type="evidence" value="ECO:0007669"/>
    <property type="project" value="TreeGrafter"/>
</dbReference>
<evidence type="ECO:0000256" key="5">
    <source>
        <dbReference type="ARBA" id="ARBA00022491"/>
    </source>
</evidence>
<name>A0A417Z8V9_9MICO</name>
<evidence type="ECO:0000256" key="6">
    <source>
        <dbReference type="ARBA" id="ARBA00022723"/>
    </source>
</evidence>
<protein>
    <submittedName>
        <fullName evidence="13">Transcriptional repressor</fullName>
    </submittedName>
</protein>
<feature type="binding site" evidence="11">
    <location>
        <position position="87"/>
    </location>
    <ligand>
        <name>Zn(2+)</name>
        <dbReference type="ChEBI" id="CHEBI:29105"/>
    </ligand>
</feature>
<evidence type="ECO:0000256" key="10">
    <source>
        <dbReference type="ARBA" id="ARBA00023163"/>
    </source>
</evidence>
<keyword evidence="8" id="KW-0805">Transcription regulation</keyword>
<keyword evidence="4" id="KW-0963">Cytoplasm</keyword>
<proteinExistence type="inferred from homology"/>
<comment type="subunit">
    <text evidence="3">Homodimer.</text>
</comment>
<dbReference type="GO" id="GO:1900376">
    <property type="term" value="P:regulation of secondary metabolite biosynthetic process"/>
    <property type="evidence" value="ECO:0007669"/>
    <property type="project" value="TreeGrafter"/>
</dbReference>
<keyword evidence="7 11" id="KW-0862">Zinc</keyword>